<reference evidence="1" key="1">
    <citation type="submission" date="2021-06" db="EMBL/GenBank/DDBJ databases">
        <authorList>
            <person name="Kallberg Y."/>
            <person name="Tangrot J."/>
            <person name="Rosling A."/>
        </authorList>
    </citation>
    <scope>NUCLEOTIDE SEQUENCE</scope>
    <source>
        <strain evidence="1">MA461A</strain>
    </source>
</reference>
<sequence length="39" mass="4421">NETTILSQSSQEDLIEVESLFIFLSTSQNTMLLSQEDDN</sequence>
<feature type="non-terminal residue" evidence="1">
    <location>
        <position position="1"/>
    </location>
</feature>
<dbReference type="Proteomes" id="UP000789920">
    <property type="component" value="Unassembled WGS sequence"/>
</dbReference>
<comment type="caution">
    <text evidence="1">The sequence shown here is derived from an EMBL/GenBank/DDBJ whole genome shotgun (WGS) entry which is preliminary data.</text>
</comment>
<name>A0ACA9QYQ1_9GLOM</name>
<accession>A0ACA9QYQ1</accession>
<dbReference type="EMBL" id="CAJVQC010039841">
    <property type="protein sequence ID" value="CAG8769473.1"/>
    <property type="molecule type" value="Genomic_DNA"/>
</dbReference>
<organism evidence="1 2">
    <name type="scientific">Racocetra persica</name>
    <dbReference type="NCBI Taxonomy" id="160502"/>
    <lineage>
        <taxon>Eukaryota</taxon>
        <taxon>Fungi</taxon>
        <taxon>Fungi incertae sedis</taxon>
        <taxon>Mucoromycota</taxon>
        <taxon>Glomeromycotina</taxon>
        <taxon>Glomeromycetes</taxon>
        <taxon>Diversisporales</taxon>
        <taxon>Gigasporaceae</taxon>
        <taxon>Racocetra</taxon>
    </lineage>
</organism>
<keyword evidence="2" id="KW-1185">Reference proteome</keyword>
<protein>
    <submittedName>
        <fullName evidence="1">29206_t:CDS:1</fullName>
    </submittedName>
</protein>
<evidence type="ECO:0000313" key="2">
    <source>
        <dbReference type="Proteomes" id="UP000789920"/>
    </source>
</evidence>
<gene>
    <name evidence="1" type="ORF">RPERSI_LOCUS16225</name>
</gene>
<evidence type="ECO:0000313" key="1">
    <source>
        <dbReference type="EMBL" id="CAG8769473.1"/>
    </source>
</evidence>
<proteinExistence type="predicted"/>